<keyword evidence="9" id="KW-0965">Cell junction</keyword>
<comment type="similarity">
    <text evidence="3">Belongs to the MAGUK family.</text>
</comment>
<evidence type="ECO:0000256" key="2">
    <source>
        <dbReference type="ARBA" id="ARBA00004435"/>
    </source>
</evidence>
<feature type="non-terminal residue" evidence="16">
    <location>
        <position position="1"/>
    </location>
</feature>
<dbReference type="InterPro" id="IPR036028">
    <property type="entry name" value="SH3-like_dom_sf"/>
</dbReference>
<dbReference type="CDD" id="cd06728">
    <property type="entry name" value="PDZ2_ZO1-like_ds"/>
    <property type="match status" value="1"/>
</dbReference>
<feature type="compositionally biased region" description="Polar residues" evidence="12">
    <location>
        <begin position="48"/>
        <end position="57"/>
    </location>
</feature>
<dbReference type="GO" id="GO:0098609">
    <property type="term" value="P:cell-cell adhesion"/>
    <property type="evidence" value="ECO:0007669"/>
    <property type="project" value="TreeGrafter"/>
</dbReference>
<dbReference type="Gene3D" id="2.30.42.10">
    <property type="match status" value="3"/>
</dbReference>
<dbReference type="PRINTS" id="PR01597">
    <property type="entry name" value="ZONOCCLUDNS"/>
</dbReference>
<dbReference type="GO" id="GO:0005886">
    <property type="term" value="C:plasma membrane"/>
    <property type="evidence" value="ECO:0007669"/>
    <property type="project" value="UniProtKB-SubCell"/>
</dbReference>
<feature type="domain" description="PDZ" evidence="15">
    <location>
        <begin position="158"/>
        <end position="235"/>
    </location>
</feature>
<feature type="domain" description="Guanylate kinase-like" evidence="14">
    <location>
        <begin position="609"/>
        <end position="700"/>
    </location>
</feature>
<dbReference type="PROSITE" id="PS50002">
    <property type="entry name" value="SH3"/>
    <property type="match status" value="1"/>
</dbReference>
<evidence type="ECO:0000256" key="12">
    <source>
        <dbReference type="SAM" id="MobiDB-lite"/>
    </source>
</evidence>
<evidence type="ECO:0000256" key="10">
    <source>
        <dbReference type="ARBA" id="ARBA00023136"/>
    </source>
</evidence>
<evidence type="ECO:0000313" key="17">
    <source>
        <dbReference type="Proteomes" id="UP000054081"/>
    </source>
</evidence>
<organism evidence="16 17">
    <name type="scientific">Pygoscelis adeliae</name>
    <name type="common">Adelie penguin</name>
    <dbReference type="NCBI Taxonomy" id="9238"/>
    <lineage>
        <taxon>Eukaryota</taxon>
        <taxon>Metazoa</taxon>
        <taxon>Chordata</taxon>
        <taxon>Craniata</taxon>
        <taxon>Vertebrata</taxon>
        <taxon>Euteleostomi</taxon>
        <taxon>Archelosauria</taxon>
        <taxon>Archosauria</taxon>
        <taxon>Dinosauria</taxon>
        <taxon>Saurischia</taxon>
        <taxon>Theropoda</taxon>
        <taxon>Coelurosauria</taxon>
        <taxon>Aves</taxon>
        <taxon>Neognathae</taxon>
        <taxon>Neoaves</taxon>
        <taxon>Aequornithes</taxon>
        <taxon>Sphenisciformes</taxon>
        <taxon>Spheniscidae</taxon>
        <taxon>Pygoscelis</taxon>
    </lineage>
</organism>
<evidence type="ECO:0000256" key="5">
    <source>
        <dbReference type="ARBA" id="ARBA00022443"/>
    </source>
</evidence>
<dbReference type="SUPFAM" id="SSF50156">
    <property type="entry name" value="PDZ domain-like"/>
    <property type="match status" value="3"/>
</dbReference>
<dbReference type="GO" id="GO:1905605">
    <property type="term" value="P:positive regulation of blood-brain barrier permeability"/>
    <property type="evidence" value="ECO:0007669"/>
    <property type="project" value="TreeGrafter"/>
</dbReference>
<dbReference type="SMART" id="SM00228">
    <property type="entry name" value="PDZ"/>
    <property type="match status" value="2"/>
</dbReference>
<dbReference type="STRING" id="9238.A0A093NNG7"/>
<dbReference type="Pfam" id="PF00595">
    <property type="entry name" value="PDZ"/>
    <property type="match status" value="2"/>
</dbReference>
<keyword evidence="7" id="KW-0597">Phosphoprotein</keyword>
<feature type="region of interest" description="Disordered" evidence="12">
    <location>
        <begin position="43"/>
        <end position="120"/>
    </location>
</feature>
<keyword evidence="6" id="KW-1003">Cell membrane</keyword>
<evidence type="ECO:0000256" key="4">
    <source>
        <dbReference type="ARBA" id="ARBA00022427"/>
    </source>
</evidence>
<dbReference type="GO" id="GO:0005923">
    <property type="term" value="C:bicellular tight junction"/>
    <property type="evidence" value="ECO:0007669"/>
    <property type="project" value="UniProtKB-SubCell"/>
</dbReference>
<dbReference type="PANTHER" id="PTHR13865:SF11">
    <property type="entry name" value="TIGHT JUNCTION PROTEIN ZO-3"/>
    <property type="match status" value="1"/>
</dbReference>
<feature type="compositionally biased region" description="Basic and acidic residues" evidence="12">
    <location>
        <begin position="94"/>
        <end position="105"/>
    </location>
</feature>
<feature type="compositionally biased region" description="Basic and acidic residues" evidence="12">
    <location>
        <begin position="287"/>
        <end position="297"/>
    </location>
</feature>
<evidence type="ECO:0000256" key="11">
    <source>
        <dbReference type="PROSITE-ProRule" id="PRU00192"/>
    </source>
</evidence>
<evidence type="ECO:0000259" key="15">
    <source>
        <dbReference type="PROSITE" id="PS50106"/>
    </source>
</evidence>
<dbReference type="Pfam" id="PF07653">
    <property type="entry name" value="SH3_2"/>
    <property type="match status" value="1"/>
</dbReference>
<dbReference type="Proteomes" id="UP000054081">
    <property type="component" value="Unassembled WGS sequence"/>
</dbReference>
<keyword evidence="17" id="KW-1185">Reference proteome</keyword>
<feature type="region of interest" description="Disordered" evidence="12">
    <location>
        <begin position="243"/>
        <end position="307"/>
    </location>
</feature>
<evidence type="ECO:0000256" key="1">
    <source>
        <dbReference type="ARBA" id="ARBA00004413"/>
    </source>
</evidence>
<dbReference type="PANTHER" id="PTHR13865">
    <property type="entry name" value="TIGHT JUNCTION PROTEIN"/>
    <property type="match status" value="1"/>
</dbReference>
<evidence type="ECO:0000259" key="14">
    <source>
        <dbReference type="PROSITE" id="PS50052"/>
    </source>
</evidence>
<dbReference type="EMBL" id="KL224989">
    <property type="protein sequence ID" value="KFW66353.1"/>
    <property type="molecule type" value="Genomic_DNA"/>
</dbReference>
<dbReference type="InterPro" id="IPR001478">
    <property type="entry name" value="PDZ"/>
</dbReference>
<feature type="domain" description="SH3" evidence="13">
    <location>
        <begin position="434"/>
        <end position="502"/>
    </location>
</feature>
<evidence type="ECO:0000256" key="8">
    <source>
        <dbReference type="ARBA" id="ARBA00022737"/>
    </source>
</evidence>
<dbReference type="Gene3D" id="3.40.50.300">
    <property type="entry name" value="P-loop containing nucleotide triphosphate hydrolases"/>
    <property type="match status" value="1"/>
</dbReference>
<evidence type="ECO:0000256" key="6">
    <source>
        <dbReference type="ARBA" id="ARBA00022475"/>
    </source>
</evidence>
<dbReference type="GO" id="GO:0045216">
    <property type="term" value="P:cell-cell junction organization"/>
    <property type="evidence" value="ECO:0007669"/>
    <property type="project" value="TreeGrafter"/>
</dbReference>
<dbReference type="CDD" id="cd06729">
    <property type="entry name" value="PDZ3_ZO1-like_domain"/>
    <property type="match status" value="1"/>
</dbReference>
<dbReference type="PROSITE" id="PS50106">
    <property type="entry name" value="PDZ"/>
    <property type="match status" value="2"/>
</dbReference>
<dbReference type="InterPro" id="IPR008145">
    <property type="entry name" value="GK/Ca_channel_bsu"/>
</dbReference>
<dbReference type="SUPFAM" id="SSF52540">
    <property type="entry name" value="P-loop containing nucleoside triphosphate hydrolases"/>
    <property type="match status" value="1"/>
</dbReference>
<reference evidence="16 17" key="1">
    <citation type="submission" date="2014-04" db="EMBL/GenBank/DDBJ databases">
        <title>Genome evolution of avian class.</title>
        <authorList>
            <person name="Zhang G."/>
            <person name="Li C."/>
        </authorList>
    </citation>
    <scope>NUCLEOTIDE SEQUENCE [LARGE SCALE GENOMIC DNA]</scope>
    <source>
        <strain evidence="16">BGI_AS28</strain>
    </source>
</reference>
<comment type="subcellular location">
    <subcellularLocation>
        <location evidence="2">Cell junction</location>
        <location evidence="2">Tight junction</location>
    </subcellularLocation>
    <subcellularLocation>
        <location evidence="1">Cell membrane</location>
        <topology evidence="1">Peripheral membrane protein</topology>
        <orientation evidence="1">Cytoplasmic side</orientation>
    </subcellularLocation>
</comment>
<keyword evidence="8" id="KW-0677">Repeat</keyword>
<dbReference type="Gene3D" id="2.30.30.40">
    <property type="entry name" value="SH3 Domains"/>
    <property type="match status" value="1"/>
</dbReference>
<dbReference type="SMART" id="SM00326">
    <property type="entry name" value="SH3"/>
    <property type="match status" value="1"/>
</dbReference>
<sequence length="700" mass="77793">RRKDHIVMVNGLSMENVSSSFAIQTLKTCGKIANITLKRPKKVHLPASKSNAGSPTTPRRYDSDEDYGLHGADPALHRSRDDLDHSQGYDGDSSSERSSGHPRDDRRHHKSVGSDWRGYSRHRSTNGFGHEWDTNGLALVSGFKRLPRRDVPMKPITSVLVKQNQNEEYGVKLGSQLFIKHIVESGLAAKGSSLQEGDLILKINGVASEDMSLADTQQLIEQTEGTLTLLILRDRRQFLVNIPDIEDSQSESSQMDDISDIDSELSHPPSPETSARPPAAARMNSPPERRRSNRDPAADTIVNDARGPDLLEAVEGDGCRSPHASHAARAARKDGYSADSRVVHFVKAKSVGLRLAGGNNVGIFVSSVQEGSPADSQGVREGDQILQVNDTSFQNLTREEAVEYLMSLLPGEDITLWTQSKQDIYRKMISSNMGDSFYIRTHFDFEKDTPSGLSFVRGDVFHVLDTMYRGRLGSWLAVRMGRDLQEQDKGIIPNRSRAEQIASLESVLKATSSANPSGARAEFWKLRGLRGAKKMLRKSREDLSALTKQGRYPPYERVVLKEASFKRPVVILGPIADIAMQKLSMELPELFEIALSVPQDGASSKVIKLDSVRQIAEKDKHALLDITPSAVERLNYMQYYPVVVFCEPESRQGIKAMRQWLAPNSRKSSRRLYAQASKMKKYCSHLFTATVSLRGSGNAW</sequence>
<evidence type="ECO:0000256" key="9">
    <source>
        <dbReference type="ARBA" id="ARBA00022949"/>
    </source>
</evidence>
<dbReference type="AlphaFoldDB" id="A0A093NNG7"/>
<dbReference type="SUPFAM" id="SSF50044">
    <property type="entry name" value="SH3-domain"/>
    <property type="match status" value="1"/>
</dbReference>
<keyword evidence="5 11" id="KW-0728">SH3 domain</keyword>
<keyword evidence="4" id="KW-0796">Tight junction</keyword>
<gene>
    <name evidence="16" type="ORF">AS28_06867</name>
</gene>
<dbReference type="Pfam" id="PF00625">
    <property type="entry name" value="Guanylate_kin"/>
    <property type="match status" value="1"/>
</dbReference>
<dbReference type="InterPro" id="IPR036034">
    <property type="entry name" value="PDZ_sf"/>
</dbReference>
<feature type="compositionally biased region" description="Basic and acidic residues" evidence="12">
    <location>
        <begin position="75"/>
        <end position="87"/>
    </location>
</feature>
<evidence type="ECO:0000313" key="16">
    <source>
        <dbReference type="EMBL" id="KFW66353.1"/>
    </source>
</evidence>
<evidence type="ECO:0000256" key="3">
    <source>
        <dbReference type="ARBA" id="ARBA00007014"/>
    </source>
</evidence>
<dbReference type="GO" id="GO:0050839">
    <property type="term" value="F:cell adhesion molecule binding"/>
    <property type="evidence" value="ECO:0007669"/>
    <property type="project" value="TreeGrafter"/>
</dbReference>
<evidence type="ECO:0000259" key="13">
    <source>
        <dbReference type="PROSITE" id="PS50002"/>
    </source>
</evidence>
<dbReference type="GO" id="GO:0090557">
    <property type="term" value="P:establishment of endothelial intestinal barrier"/>
    <property type="evidence" value="ECO:0007669"/>
    <property type="project" value="TreeGrafter"/>
</dbReference>
<dbReference type="PROSITE" id="PS50052">
    <property type="entry name" value="GUANYLATE_KINASE_2"/>
    <property type="match status" value="1"/>
</dbReference>
<feature type="domain" description="PDZ" evidence="15">
    <location>
        <begin position="351"/>
        <end position="405"/>
    </location>
</feature>
<feature type="non-terminal residue" evidence="16">
    <location>
        <position position="700"/>
    </location>
</feature>
<dbReference type="PRINTS" id="PR01600">
    <property type="entry name" value="ZONOCCLUDNS3"/>
</dbReference>
<name>A0A093NNG7_PYGAD</name>
<dbReference type="InterPro" id="IPR001452">
    <property type="entry name" value="SH3_domain"/>
</dbReference>
<protein>
    <submittedName>
        <fullName evidence="16">Tight junction protein ZO-3</fullName>
    </submittedName>
</protein>
<dbReference type="InterPro" id="IPR008144">
    <property type="entry name" value="Guanylate_kin-like_dom"/>
</dbReference>
<dbReference type="InterPro" id="IPR027417">
    <property type="entry name" value="P-loop_NTPase"/>
</dbReference>
<accession>A0A093NNG7</accession>
<dbReference type="InterPro" id="IPR005417">
    <property type="entry name" value="ZO"/>
</dbReference>
<keyword evidence="10" id="KW-0472">Membrane</keyword>
<evidence type="ECO:0000256" key="7">
    <source>
        <dbReference type="ARBA" id="ARBA00022553"/>
    </source>
</evidence>
<dbReference type="SMART" id="SM00072">
    <property type="entry name" value="GuKc"/>
    <property type="match status" value="1"/>
</dbReference>
<dbReference type="FunFam" id="2.30.42.10:FF:000013">
    <property type="entry name" value="Putative tight junction protein ZO-1"/>
    <property type="match status" value="1"/>
</dbReference>
<dbReference type="InterPro" id="IPR005420">
    <property type="entry name" value="ZO-3"/>
</dbReference>
<proteinExistence type="inferred from homology"/>
<dbReference type="CDD" id="cd12028">
    <property type="entry name" value="SH3_ZO-3"/>
    <property type="match status" value="1"/>
</dbReference>
<dbReference type="GO" id="GO:0150105">
    <property type="term" value="P:protein localization to cell-cell junction"/>
    <property type="evidence" value="ECO:0007669"/>
    <property type="project" value="TreeGrafter"/>
</dbReference>